<dbReference type="AlphaFoldDB" id="A0A017SIK5"/>
<accession>A0A017SIK5</accession>
<dbReference type="RefSeq" id="XP_040640490.1">
    <property type="nucleotide sequence ID" value="XM_040778814.1"/>
</dbReference>
<dbReference type="Proteomes" id="UP000019804">
    <property type="component" value="Unassembled WGS sequence"/>
</dbReference>
<dbReference type="STRING" id="1388766.A0A017SIK5"/>
<name>A0A017SIK5_ASPRC</name>
<gene>
    <name evidence="1" type="ORF">EURHEDRAFT_376088</name>
</gene>
<protein>
    <submittedName>
        <fullName evidence="1">Uncharacterized protein</fullName>
    </submittedName>
</protein>
<reference evidence="2" key="1">
    <citation type="journal article" date="2014" name="Nat. Commun.">
        <title>Genomic adaptations of the halophilic Dead Sea filamentous fungus Eurotium rubrum.</title>
        <authorList>
            <person name="Kis-Papo T."/>
            <person name="Weig A.R."/>
            <person name="Riley R."/>
            <person name="Persoh D."/>
            <person name="Salamov A."/>
            <person name="Sun H."/>
            <person name="Lipzen A."/>
            <person name="Wasser S.P."/>
            <person name="Rambold G."/>
            <person name="Grigoriev I.V."/>
            <person name="Nevo E."/>
        </authorList>
    </citation>
    <scope>NUCLEOTIDE SEQUENCE [LARGE SCALE GENOMIC DNA]</scope>
    <source>
        <strain evidence="2">CBS 135680</strain>
    </source>
</reference>
<keyword evidence="2" id="KW-1185">Reference proteome</keyword>
<dbReference type="GeneID" id="63693938"/>
<proteinExistence type="predicted"/>
<evidence type="ECO:0000313" key="1">
    <source>
        <dbReference type="EMBL" id="EYE96802.1"/>
    </source>
</evidence>
<evidence type="ECO:0000313" key="2">
    <source>
        <dbReference type="Proteomes" id="UP000019804"/>
    </source>
</evidence>
<sequence>MEEHTRGRINVRMRVLRLAMLCEHTKAISEFFLTSWKTGLASTPGRVSAKSMRASKRGSGLRSMPILESKILDLEVGPSRQGVSLHSGVFESFTVPWVKAINTAHDSDPIVIEEAVEDIFGYVCLYLYVGDYFIPLPDDVVPYHIVGEQQYEQDDILTLKGNYFENSASVNVTDSVS</sequence>
<dbReference type="EMBL" id="KK088417">
    <property type="protein sequence ID" value="EYE96802.1"/>
    <property type="molecule type" value="Genomic_DNA"/>
</dbReference>
<organism evidence="1 2">
    <name type="scientific">Aspergillus ruber (strain CBS 135680)</name>
    <dbReference type="NCBI Taxonomy" id="1388766"/>
    <lineage>
        <taxon>Eukaryota</taxon>
        <taxon>Fungi</taxon>
        <taxon>Dikarya</taxon>
        <taxon>Ascomycota</taxon>
        <taxon>Pezizomycotina</taxon>
        <taxon>Eurotiomycetes</taxon>
        <taxon>Eurotiomycetidae</taxon>
        <taxon>Eurotiales</taxon>
        <taxon>Aspergillaceae</taxon>
        <taxon>Aspergillus</taxon>
        <taxon>Aspergillus subgen. Aspergillus</taxon>
    </lineage>
</organism>
<dbReference type="HOGENOM" id="CLU_1517562_0_0_1"/>